<sequence length="491" mass="55457">MEFSLDNNFLNLVGAQSSPSLGLAHHGGSEAQRPSQSCVNDEGMSNQRAQWEANYANIDMPPPPPAVFNTREEMIAEAKEFAESHGYTLVIGHSSKHQGEPSRCWLTCDLGGVYRNRHHLTPEMRKRKRESRKLDCPMRVLGTKRKYENGWILHLPDPVRALHNHGSTTQSEPPPPPAEFPELEQALYQWQQQCFADGIPVHGNTLKAKAIELYKSMPVYRDRGPIPELGVNWLNDYRKRQNLPTRTQQKGSSTNTPNRPPSISNVQLSMEDTLPLPRNTLELFKSVKGYVKTYMAKFDASHDFNHILRVLALANRIYTTEITNYPQAQYDPSAVFLAALLHDIGDQKYESGAYTENQIAEILLERGASDVLALKVQMIAKNTSYSIETKNPLLTRAILAQNPELAIVQDADRLDAIGAIGIGRAFTFGGAKRPHEGMDGTIKHFGDKLEKLESMMKTETGKQIARERTNRLEVFKSWWQEETEGLARWKE</sequence>
<dbReference type="InterPro" id="IPR003607">
    <property type="entry name" value="HD/PDEase_dom"/>
</dbReference>
<feature type="domain" description="HTH CENPB-type" evidence="3">
    <location>
        <begin position="171"/>
        <end position="247"/>
    </location>
</feature>
<dbReference type="EMBL" id="ML996577">
    <property type="protein sequence ID" value="KAF2755526.1"/>
    <property type="molecule type" value="Genomic_DNA"/>
</dbReference>
<feature type="region of interest" description="Disordered" evidence="2">
    <location>
        <begin position="243"/>
        <end position="269"/>
    </location>
</feature>
<dbReference type="PANTHER" id="PTHR33594:SF1">
    <property type="entry name" value="HD_PDEASE DOMAIN-CONTAINING PROTEIN"/>
    <property type="match status" value="1"/>
</dbReference>
<dbReference type="InterPro" id="IPR006674">
    <property type="entry name" value="HD_domain"/>
</dbReference>
<evidence type="ECO:0000256" key="2">
    <source>
        <dbReference type="SAM" id="MobiDB-lite"/>
    </source>
</evidence>
<keyword evidence="1" id="KW-0238">DNA-binding</keyword>
<dbReference type="Gene3D" id="1.10.10.60">
    <property type="entry name" value="Homeodomain-like"/>
    <property type="match status" value="1"/>
</dbReference>
<feature type="compositionally biased region" description="Polar residues" evidence="2">
    <location>
        <begin position="32"/>
        <end position="46"/>
    </location>
</feature>
<dbReference type="OrthoDB" id="16547at2759"/>
<dbReference type="GeneID" id="54488399"/>
<evidence type="ECO:0000259" key="3">
    <source>
        <dbReference type="PROSITE" id="PS51253"/>
    </source>
</evidence>
<dbReference type="Pfam" id="PF01966">
    <property type="entry name" value="HD"/>
    <property type="match status" value="1"/>
</dbReference>
<dbReference type="PROSITE" id="PS51253">
    <property type="entry name" value="HTH_CENPB"/>
    <property type="match status" value="1"/>
</dbReference>
<feature type="region of interest" description="Disordered" evidence="2">
    <location>
        <begin position="20"/>
        <end position="46"/>
    </location>
</feature>
<dbReference type="InterPro" id="IPR009057">
    <property type="entry name" value="Homeodomain-like_sf"/>
</dbReference>
<dbReference type="SUPFAM" id="SSF109604">
    <property type="entry name" value="HD-domain/PDEase-like"/>
    <property type="match status" value="1"/>
</dbReference>
<evidence type="ECO:0000313" key="5">
    <source>
        <dbReference type="Proteomes" id="UP000799437"/>
    </source>
</evidence>
<dbReference type="PANTHER" id="PTHR33594">
    <property type="entry name" value="SUPERFAMILY HYDROLASE, PUTATIVE (AFU_ORTHOLOGUE AFUA_1G03035)-RELATED"/>
    <property type="match status" value="1"/>
</dbReference>
<dbReference type="SUPFAM" id="SSF46689">
    <property type="entry name" value="Homeodomain-like"/>
    <property type="match status" value="1"/>
</dbReference>
<dbReference type="SMART" id="SM00674">
    <property type="entry name" value="CENPB"/>
    <property type="match status" value="1"/>
</dbReference>
<dbReference type="InterPro" id="IPR006600">
    <property type="entry name" value="HTH_CenpB_DNA-bd_dom"/>
</dbReference>
<dbReference type="AlphaFoldDB" id="A0A6A6W0B0"/>
<evidence type="ECO:0000313" key="4">
    <source>
        <dbReference type="EMBL" id="KAF2755526.1"/>
    </source>
</evidence>
<dbReference type="CDD" id="cd00077">
    <property type="entry name" value="HDc"/>
    <property type="match status" value="1"/>
</dbReference>
<dbReference type="RefSeq" id="XP_033597977.1">
    <property type="nucleotide sequence ID" value="XM_033747345.1"/>
</dbReference>
<accession>A0A6A6W0B0</accession>
<dbReference type="SMART" id="SM00471">
    <property type="entry name" value="HDc"/>
    <property type="match status" value="1"/>
</dbReference>
<organism evidence="4 5">
    <name type="scientific">Pseudovirgaria hyperparasitica</name>
    <dbReference type="NCBI Taxonomy" id="470096"/>
    <lineage>
        <taxon>Eukaryota</taxon>
        <taxon>Fungi</taxon>
        <taxon>Dikarya</taxon>
        <taxon>Ascomycota</taxon>
        <taxon>Pezizomycotina</taxon>
        <taxon>Dothideomycetes</taxon>
        <taxon>Dothideomycetes incertae sedis</taxon>
        <taxon>Acrospermales</taxon>
        <taxon>Acrospermaceae</taxon>
        <taxon>Pseudovirgaria</taxon>
    </lineage>
</organism>
<dbReference type="Gene3D" id="1.10.3210.50">
    <property type="match status" value="1"/>
</dbReference>
<evidence type="ECO:0000256" key="1">
    <source>
        <dbReference type="ARBA" id="ARBA00023125"/>
    </source>
</evidence>
<dbReference type="Pfam" id="PF03221">
    <property type="entry name" value="HTH_Tnp_Tc5"/>
    <property type="match status" value="1"/>
</dbReference>
<dbReference type="GO" id="GO:0003677">
    <property type="term" value="F:DNA binding"/>
    <property type="evidence" value="ECO:0007669"/>
    <property type="project" value="UniProtKB-KW"/>
</dbReference>
<proteinExistence type="predicted"/>
<protein>
    <recommendedName>
        <fullName evidence="3">HTH CENPB-type domain-containing protein</fullName>
    </recommendedName>
</protein>
<dbReference type="Proteomes" id="UP000799437">
    <property type="component" value="Unassembled WGS sequence"/>
</dbReference>
<keyword evidence="5" id="KW-1185">Reference proteome</keyword>
<reference evidence="4" key="1">
    <citation type="journal article" date="2020" name="Stud. Mycol.">
        <title>101 Dothideomycetes genomes: a test case for predicting lifestyles and emergence of pathogens.</title>
        <authorList>
            <person name="Haridas S."/>
            <person name="Albert R."/>
            <person name="Binder M."/>
            <person name="Bloem J."/>
            <person name="Labutti K."/>
            <person name="Salamov A."/>
            <person name="Andreopoulos B."/>
            <person name="Baker S."/>
            <person name="Barry K."/>
            <person name="Bills G."/>
            <person name="Bluhm B."/>
            <person name="Cannon C."/>
            <person name="Castanera R."/>
            <person name="Culley D."/>
            <person name="Daum C."/>
            <person name="Ezra D."/>
            <person name="Gonzalez J."/>
            <person name="Henrissat B."/>
            <person name="Kuo A."/>
            <person name="Liang C."/>
            <person name="Lipzen A."/>
            <person name="Lutzoni F."/>
            <person name="Magnuson J."/>
            <person name="Mondo S."/>
            <person name="Nolan M."/>
            <person name="Ohm R."/>
            <person name="Pangilinan J."/>
            <person name="Park H.-J."/>
            <person name="Ramirez L."/>
            <person name="Alfaro M."/>
            <person name="Sun H."/>
            <person name="Tritt A."/>
            <person name="Yoshinaga Y."/>
            <person name="Zwiers L.-H."/>
            <person name="Turgeon B."/>
            <person name="Goodwin S."/>
            <person name="Spatafora J."/>
            <person name="Crous P."/>
            <person name="Grigoriev I."/>
        </authorList>
    </citation>
    <scope>NUCLEOTIDE SEQUENCE</scope>
    <source>
        <strain evidence="4">CBS 121739</strain>
    </source>
</reference>
<gene>
    <name evidence="4" type="ORF">EJ05DRAFT_502982</name>
</gene>
<name>A0A6A6W0B0_9PEZI</name>